<evidence type="ECO:0000259" key="3">
    <source>
        <dbReference type="Pfam" id="PF04532"/>
    </source>
</evidence>
<evidence type="ECO:0000256" key="1">
    <source>
        <dbReference type="ARBA" id="ARBA00007679"/>
    </source>
</evidence>
<dbReference type="Pfam" id="PF04532">
    <property type="entry name" value="DUF587"/>
    <property type="match status" value="1"/>
</dbReference>
<feature type="domain" description="Herpesvirus UL87 C-terminal" evidence="2">
    <location>
        <begin position="204"/>
        <end position="725"/>
    </location>
</feature>
<proteinExistence type="inferred from homology"/>
<sequence length="745" mass="87021">MEDNCIRSIPVFLEECDLTHEISRDEDFRISQNVSINYDKIDDIIHCLFWAPCSPSMTEKDRAKLTLCRLLLGPATIPCSCEEWDVTDYLHECGYNCTGPILFLYKNNCKCRVNGTTFGYSLLKNYCGSHVIRGLLSLYEWNVNIPNLLCQCKIKHMDRYAATVLPKSKSIYLTYYPYFLCFLTKYLSVLEIEECMNNLIIYLGQNISQRVIIHYRLLFGFKKKISPDLVDVSIWDKFYTLEIQKMWLNVYKHNNITKDFFNSIFSKLQANKTEVIQIFKLPASKSPHINRLCISLFKKQLLYFNIKLNLKKNKKDHHANSFTYGKNVYIFDPAHIMWRNLFLVYYGYKMVRYNPNIEDINKKQYIKSIARLSLRRFRSDNVFFKIYKKDVDKDSVSNPGGIHFSEIMSVNYNDITLHAFNTNRVLNCKAALFNDNKTLYTMPKNMTHSFVMYKLTFKEPSCTISTFVSNDNIDTTSLNINVRGSYCDMIYTLLVYRLHVNVKDFFLPVHVCNSNSSMDMHGLENQESIRNRDKRIFWVTNFPCMLSNSATINVGWFKAGTANIPKVSGRELYNVILNELKYITEIPDLIFDKELHNILTIIEKRNVHQIPFLTKQFLIFLRLSMCIKCKASQATIDRYIKGLVNKGIFDYNKNSISNTKIKHACALVGTRLSNNVPKIMSKHKKLKLDHLGRNANSFAVLKFIIINDLVKNKNIISEILNYIKRTSQSKKIQKEIEWMLKALNS</sequence>
<protein>
    <recommendedName>
        <fullName evidence="6">Protein UL87</fullName>
    </recommendedName>
</protein>
<dbReference type="OrthoDB" id="469at10239"/>
<organism evidence="4">
    <name type="scientific">Murid betaherpesvirus 3</name>
    <dbReference type="NCBI Taxonomy" id="2560603"/>
    <lineage>
        <taxon>Viruses</taxon>
        <taxon>Duplodnaviria</taxon>
        <taxon>Heunggongvirae</taxon>
        <taxon>Peploviricota</taxon>
        <taxon>Herviviricetes</taxon>
        <taxon>Herpesvirales</taxon>
        <taxon>Orthoherpesviridae</taxon>
        <taxon>Betaherpesvirinae</taxon>
        <taxon>Roseolovirus</taxon>
        <taxon>Roseolovirus muridbeta3</taxon>
    </lineage>
</organism>
<evidence type="ECO:0008006" key="6">
    <source>
        <dbReference type="Google" id="ProtNLM"/>
    </source>
</evidence>
<dbReference type="KEGG" id="vg:30999415"/>
<gene>
    <name evidence="4" type="primary">ORF74</name>
    <name evidence="4" type="ORF">MRV_0078</name>
</gene>
<feature type="domain" description="Herpesvirus UL87 N-terminal" evidence="3">
    <location>
        <begin position="6"/>
        <end position="200"/>
    </location>
</feature>
<dbReference type="InterPro" id="IPR004285">
    <property type="entry name" value="Herpes_UL87_C"/>
</dbReference>
<dbReference type="Pfam" id="PF03043">
    <property type="entry name" value="Herpes_UL87"/>
    <property type="match status" value="1"/>
</dbReference>
<dbReference type="EMBL" id="KY355735">
    <property type="protein sequence ID" value="APZ76289.1"/>
    <property type="molecule type" value="Genomic_DNA"/>
</dbReference>
<reference evidence="4" key="1">
    <citation type="submission" date="2016-12" db="EMBL/GenBank/DDBJ databases">
        <title>A murine herpesvirus closely related to ubiquitous human herpesviruses causes T-cell depletion.</title>
        <authorList>
            <person name="Patel S.J."/>
            <person name="Zhao G."/>
            <person name="Penna V.R."/>
            <person name="Park E."/>
            <person name="Lauron E.J."/>
            <person name="Harvey I.B."/>
            <person name="Beatty W.L."/>
            <person name="Plougastel-Douglas B."/>
            <person name="Poursine-Laurent J."/>
            <person name="Fremont D.H."/>
            <person name="Wang D."/>
            <person name="Yokoyama W.M."/>
        </authorList>
    </citation>
    <scope>NUCLEOTIDE SEQUENCE [LARGE SCALE GENOMIC DNA]</scope>
    <source>
        <strain evidence="4">YOK1</strain>
    </source>
</reference>
<evidence type="ECO:0000313" key="4">
    <source>
        <dbReference type="EMBL" id="APZ76289.1"/>
    </source>
</evidence>
<keyword evidence="5" id="KW-1185">Reference proteome</keyword>
<name>A0A1P8VIW0_9BETA</name>
<accession>A0A1P8VIW0</accession>
<evidence type="ECO:0000313" key="5">
    <source>
        <dbReference type="Proteomes" id="UP000202182"/>
    </source>
</evidence>
<evidence type="ECO:0000259" key="2">
    <source>
        <dbReference type="Pfam" id="PF03043"/>
    </source>
</evidence>
<comment type="similarity">
    <text evidence="1">Belongs to the herpesviridae UL87 family.</text>
</comment>
<dbReference type="Proteomes" id="UP000202182">
    <property type="component" value="Segment"/>
</dbReference>
<dbReference type="InterPro" id="IPR007618">
    <property type="entry name" value="Herpes_UL87_N"/>
</dbReference>